<dbReference type="AlphaFoldDB" id="A0A2T6ZFI0"/>
<dbReference type="InterPro" id="IPR054464">
    <property type="entry name" value="ULD_fung"/>
</dbReference>
<dbReference type="Pfam" id="PF22893">
    <property type="entry name" value="ULD_2"/>
    <property type="match status" value="1"/>
</dbReference>
<feature type="domain" description="Ubiquitin-like" evidence="1">
    <location>
        <begin position="162"/>
        <end position="242"/>
    </location>
</feature>
<comment type="caution">
    <text evidence="2">The sequence shown here is derived from an EMBL/GenBank/DDBJ whole genome shotgun (WGS) entry which is preliminary data.</text>
</comment>
<evidence type="ECO:0000313" key="2">
    <source>
        <dbReference type="EMBL" id="PUU74245.1"/>
    </source>
</evidence>
<keyword evidence="3" id="KW-1185">Reference proteome</keyword>
<dbReference type="OrthoDB" id="3045089at2759"/>
<gene>
    <name evidence="2" type="ORF">B9Z19DRAFT_1196382</name>
</gene>
<dbReference type="Proteomes" id="UP000244722">
    <property type="component" value="Unassembled WGS sequence"/>
</dbReference>
<dbReference type="PANTHER" id="PTHR38886:SF1">
    <property type="entry name" value="NACHT-NTPASE AND P-LOOP NTPASES N-TERMINAL DOMAIN-CONTAINING PROTEIN"/>
    <property type="match status" value="1"/>
</dbReference>
<accession>A0A2T6ZFI0</accession>
<sequence>MSFGFSIGDFIAISRLIRTLVDALDSDTGSRAQCSRLSGELKSLQSALTAVWDLVQKPPRDRQPYASTINAITSEIKRCRELIEGFNAHMKKYHKSLCNGGSKRKVKDVWREISYKIFMEEDVVMLKDSLRRRVEAINLLLLVVGIRSQHPKIKELGCGIEGSIILQDAIGRTFPVPFVVCATLEMFHGFLELSFRGLPGHQKVISREYSVSDEKSQKDFTSTEWVENITPGRLVSMSVLFRHHMDNAFKSKCPKCKTPGAFSAGGNSSGWTQCKFCQLWTQHSKEYPAKTPIGVLGLGPSPPSPAPPSPSAISKELSSFRRVKLVEISQVHSSSNTQFASPPRESGLTIYGRWREFTFEVVLEGEGEGEGNAYSPIEFPGA</sequence>
<organism evidence="2 3">
    <name type="scientific">Tuber borchii</name>
    <name type="common">White truffle</name>
    <dbReference type="NCBI Taxonomy" id="42251"/>
    <lineage>
        <taxon>Eukaryota</taxon>
        <taxon>Fungi</taxon>
        <taxon>Dikarya</taxon>
        <taxon>Ascomycota</taxon>
        <taxon>Pezizomycotina</taxon>
        <taxon>Pezizomycetes</taxon>
        <taxon>Pezizales</taxon>
        <taxon>Tuberaceae</taxon>
        <taxon>Tuber</taxon>
    </lineage>
</organism>
<name>A0A2T6ZFI0_TUBBO</name>
<proteinExistence type="predicted"/>
<reference evidence="2 3" key="1">
    <citation type="submission" date="2017-04" db="EMBL/GenBank/DDBJ databases">
        <title>Draft genome sequence of Tuber borchii Vittad., a whitish edible truffle.</title>
        <authorList>
            <consortium name="DOE Joint Genome Institute"/>
            <person name="Murat C."/>
            <person name="Kuo A."/>
            <person name="Barry K.W."/>
            <person name="Clum A."/>
            <person name="Dockter R.B."/>
            <person name="Fauchery L."/>
            <person name="Iotti M."/>
            <person name="Kohler A."/>
            <person name="Labutti K."/>
            <person name="Lindquist E.A."/>
            <person name="Lipzen A."/>
            <person name="Ohm R.A."/>
            <person name="Wang M."/>
            <person name="Grigoriev I.V."/>
            <person name="Zambonelli A."/>
            <person name="Martin F.M."/>
        </authorList>
    </citation>
    <scope>NUCLEOTIDE SEQUENCE [LARGE SCALE GENOMIC DNA]</scope>
    <source>
        <strain evidence="2 3">Tbo3840</strain>
    </source>
</reference>
<dbReference type="PANTHER" id="PTHR38886">
    <property type="entry name" value="SESA DOMAIN-CONTAINING PROTEIN"/>
    <property type="match status" value="1"/>
</dbReference>
<evidence type="ECO:0000313" key="3">
    <source>
        <dbReference type="Proteomes" id="UP000244722"/>
    </source>
</evidence>
<dbReference type="EMBL" id="NESQ01000312">
    <property type="protein sequence ID" value="PUU74245.1"/>
    <property type="molecule type" value="Genomic_DNA"/>
</dbReference>
<protein>
    <recommendedName>
        <fullName evidence="1">Ubiquitin-like domain-containing protein</fullName>
    </recommendedName>
</protein>
<evidence type="ECO:0000259" key="1">
    <source>
        <dbReference type="Pfam" id="PF22893"/>
    </source>
</evidence>